<keyword evidence="5" id="KW-0949">S-adenosyl-L-methionine</keyword>
<sequence length="422" mass="46708">MIEGDFVILRPRRDDGNDGLMFRLDPEKTQSTHHGAFTHSSIIGKEPRQTVLSSRQVGYRVHAPTLAEYVRLSRRLVTPLYPHDANLIVSLLDIHVDPADPGPPLEILEAGTGHGALTLHLSRAIHAANPPLPRETPDSASLEDGSDEAACLAETSVDSAESDTLDESWRAKRRAVVHTIDNVQKHSQHAQKVVSGFRNGMYYRNIDFHVGDVSEWIAQQKESRKTDQTFLSHVILDLPAANSHLANIIPALHVNGILAVFNPSITQIVDCVKTVREHKMPYLLEQVIELGAGTIREWDVQVKQKRESQAAKPQKERRVAVSSPRPLNDSIEESLDTIASTKDDESVDPELSRAQETGNPLESSSNESTVTGKEQNGQDDGPAEAIEWVQVCRPKAGQRVIGGGFLALWRKMERAGFEFPKE</sequence>
<keyword evidence="4 10" id="KW-0808">Transferase</keyword>
<name>E4ZTG1_LEPMJ</name>
<evidence type="ECO:0000256" key="3">
    <source>
        <dbReference type="ARBA" id="ARBA00022603"/>
    </source>
</evidence>
<evidence type="ECO:0000313" key="10">
    <source>
        <dbReference type="EMBL" id="CBX94817.1"/>
    </source>
</evidence>
<dbReference type="VEuPathDB" id="FungiDB:LEMA_P118200.1"/>
<dbReference type="OrthoDB" id="5585464at2759"/>
<dbReference type="GO" id="GO:0030488">
    <property type="term" value="P:tRNA methylation"/>
    <property type="evidence" value="ECO:0007669"/>
    <property type="project" value="InterPro"/>
</dbReference>
<proteinExistence type="predicted"/>
<evidence type="ECO:0000259" key="9">
    <source>
        <dbReference type="Pfam" id="PF08704"/>
    </source>
</evidence>
<dbReference type="EMBL" id="FP929125">
    <property type="protein sequence ID" value="CBX94817.1"/>
    <property type="molecule type" value="Genomic_DNA"/>
</dbReference>
<accession>E4ZTG1</accession>
<feature type="domain" description="tRNA (adenine(58)-N(1))-methyltransferase catalytic subunit TRM61 C-terminal" evidence="9">
    <location>
        <begin position="183"/>
        <end position="318"/>
    </location>
</feature>
<dbReference type="Gene3D" id="3.40.50.150">
    <property type="entry name" value="Vaccinia Virus protein VP39"/>
    <property type="match status" value="1"/>
</dbReference>
<dbReference type="GO" id="GO:0031515">
    <property type="term" value="C:tRNA (m1A) methyltransferase complex"/>
    <property type="evidence" value="ECO:0007669"/>
    <property type="project" value="InterPro"/>
</dbReference>
<dbReference type="SUPFAM" id="SSF53335">
    <property type="entry name" value="S-adenosyl-L-methionine-dependent methyltransferases"/>
    <property type="match status" value="1"/>
</dbReference>
<evidence type="ECO:0000256" key="4">
    <source>
        <dbReference type="ARBA" id="ARBA00022679"/>
    </source>
</evidence>
<dbReference type="AlphaFoldDB" id="E4ZTG1"/>
<dbReference type="InterPro" id="IPR014816">
    <property type="entry name" value="tRNA_MeTrfase_Gcd14"/>
</dbReference>
<evidence type="ECO:0000256" key="7">
    <source>
        <dbReference type="ARBA" id="ARBA00033309"/>
    </source>
</evidence>
<evidence type="ECO:0000256" key="8">
    <source>
        <dbReference type="SAM" id="MobiDB-lite"/>
    </source>
</evidence>
<dbReference type="Pfam" id="PF08704">
    <property type="entry name" value="GCD14"/>
    <property type="match status" value="1"/>
</dbReference>
<feature type="region of interest" description="Disordered" evidence="8">
    <location>
        <begin position="306"/>
        <end position="384"/>
    </location>
</feature>
<dbReference type="STRING" id="985895.E4ZTG1"/>
<dbReference type="OMA" id="FYVGHVE"/>
<protein>
    <recommendedName>
        <fullName evidence="2">tRNA (adenine(58)-N(1))-methyltransferase catalytic subunit TRM61</fullName>
        <ecNumber evidence="1">2.1.1.220</ecNumber>
    </recommendedName>
    <alternativeName>
        <fullName evidence="7">tRNA(m1A58)-methyltransferase subunit TRM61</fullName>
    </alternativeName>
</protein>
<evidence type="ECO:0000256" key="1">
    <source>
        <dbReference type="ARBA" id="ARBA00012796"/>
    </source>
</evidence>
<evidence type="ECO:0000256" key="2">
    <source>
        <dbReference type="ARBA" id="ARBA00015963"/>
    </source>
</evidence>
<dbReference type="HOGENOM" id="CLU_029873_1_0_1"/>
<dbReference type="InterPro" id="IPR049470">
    <property type="entry name" value="TRM61_C"/>
</dbReference>
<dbReference type="PANTHER" id="PTHR12133:SF1">
    <property type="entry name" value="TRNA (ADENINE(58)-N(1))-METHYLTRANSFERASE, MITOCHONDRIAL"/>
    <property type="match status" value="1"/>
</dbReference>
<keyword evidence="3 10" id="KW-0489">Methyltransferase</keyword>
<dbReference type="Gene3D" id="3.10.330.20">
    <property type="match status" value="1"/>
</dbReference>
<dbReference type="GeneID" id="13291297"/>
<dbReference type="PROSITE" id="PS51620">
    <property type="entry name" value="SAM_TRM61"/>
    <property type="match status" value="1"/>
</dbReference>
<dbReference type="eggNOG" id="KOG2915">
    <property type="taxonomic scope" value="Eukaryota"/>
</dbReference>
<dbReference type="PANTHER" id="PTHR12133">
    <property type="entry name" value="TRNA (ADENINE(58)-N(1))-METHYLTRANSFERASE"/>
    <property type="match status" value="1"/>
</dbReference>
<dbReference type="InterPro" id="IPR029063">
    <property type="entry name" value="SAM-dependent_MTases_sf"/>
</dbReference>
<reference evidence="11" key="1">
    <citation type="journal article" date="2011" name="Nat. Commun.">
        <title>Effector diversification within compartments of the Leptosphaeria maculans genome affected by Repeat-Induced Point mutations.</title>
        <authorList>
            <person name="Rouxel T."/>
            <person name="Grandaubert J."/>
            <person name="Hane J.K."/>
            <person name="Hoede C."/>
            <person name="van de Wouw A.P."/>
            <person name="Couloux A."/>
            <person name="Dominguez V."/>
            <person name="Anthouard V."/>
            <person name="Bally P."/>
            <person name="Bourras S."/>
            <person name="Cozijnsen A.J."/>
            <person name="Ciuffetti L.M."/>
            <person name="Degrave A."/>
            <person name="Dilmaghani A."/>
            <person name="Duret L."/>
            <person name="Fudal I."/>
            <person name="Goodwin S.B."/>
            <person name="Gout L."/>
            <person name="Glaser N."/>
            <person name="Linglin J."/>
            <person name="Kema G.H.J."/>
            <person name="Lapalu N."/>
            <person name="Lawrence C.B."/>
            <person name="May K."/>
            <person name="Meyer M."/>
            <person name="Ollivier B."/>
            <person name="Poulain J."/>
            <person name="Schoch C.L."/>
            <person name="Simon A."/>
            <person name="Spatafora J.W."/>
            <person name="Stachowiak A."/>
            <person name="Turgeon B.G."/>
            <person name="Tyler B.M."/>
            <person name="Vincent D."/>
            <person name="Weissenbach J."/>
            <person name="Amselem J."/>
            <person name="Quesneville H."/>
            <person name="Oliver R.P."/>
            <person name="Wincker P."/>
            <person name="Balesdent M.-H."/>
            <person name="Howlett B.J."/>
        </authorList>
    </citation>
    <scope>NUCLEOTIDE SEQUENCE [LARGE SCALE GENOMIC DNA]</scope>
    <source>
        <strain evidence="11">JN3 / isolate v23.1.3 / race Av1-4-5-6-7-8</strain>
    </source>
</reference>
<keyword evidence="11" id="KW-1185">Reference proteome</keyword>
<dbReference type="Proteomes" id="UP000002668">
    <property type="component" value="Genome"/>
</dbReference>
<feature type="compositionally biased region" description="Polar residues" evidence="8">
    <location>
        <begin position="354"/>
        <end position="375"/>
    </location>
</feature>
<dbReference type="GO" id="GO:0160107">
    <property type="term" value="F:tRNA (adenine(58)-N1)-methyltransferase activity"/>
    <property type="evidence" value="ECO:0007669"/>
    <property type="project" value="UniProtKB-EC"/>
</dbReference>
<evidence type="ECO:0000313" key="11">
    <source>
        <dbReference type="Proteomes" id="UP000002668"/>
    </source>
</evidence>
<organism evidence="11">
    <name type="scientific">Leptosphaeria maculans (strain JN3 / isolate v23.1.3 / race Av1-4-5-6-7-8)</name>
    <name type="common">Blackleg fungus</name>
    <name type="synonym">Phoma lingam</name>
    <dbReference type="NCBI Taxonomy" id="985895"/>
    <lineage>
        <taxon>Eukaryota</taxon>
        <taxon>Fungi</taxon>
        <taxon>Dikarya</taxon>
        <taxon>Ascomycota</taxon>
        <taxon>Pezizomycotina</taxon>
        <taxon>Dothideomycetes</taxon>
        <taxon>Pleosporomycetidae</taxon>
        <taxon>Pleosporales</taxon>
        <taxon>Pleosporineae</taxon>
        <taxon>Leptosphaeriaceae</taxon>
        <taxon>Plenodomus</taxon>
        <taxon>Plenodomus lingam/Leptosphaeria maculans species complex</taxon>
    </lineage>
</organism>
<dbReference type="EC" id="2.1.1.220" evidence="1"/>
<evidence type="ECO:0000256" key="5">
    <source>
        <dbReference type="ARBA" id="ARBA00022691"/>
    </source>
</evidence>
<feature type="compositionally biased region" description="Basic and acidic residues" evidence="8">
    <location>
        <begin position="306"/>
        <end position="319"/>
    </location>
</feature>
<gene>
    <name evidence="10" type="ORF">LEMA_P118200.1</name>
</gene>
<keyword evidence="6" id="KW-0819">tRNA processing</keyword>
<evidence type="ECO:0000256" key="6">
    <source>
        <dbReference type="ARBA" id="ARBA00022694"/>
    </source>
</evidence>
<dbReference type="GO" id="GO:0005739">
    <property type="term" value="C:mitochondrion"/>
    <property type="evidence" value="ECO:0007669"/>
    <property type="project" value="TreeGrafter"/>
</dbReference>
<dbReference type="InParanoid" id="E4ZTG1"/>